<keyword evidence="5" id="KW-0934">Plastid</keyword>
<evidence type="ECO:0000313" key="11">
    <source>
        <dbReference type="Proteomes" id="UP001153069"/>
    </source>
</evidence>
<dbReference type="GO" id="GO:0046481">
    <property type="term" value="F:digalactosyldiacylglycerol synthase activity"/>
    <property type="evidence" value="ECO:0007669"/>
    <property type="project" value="InterPro"/>
</dbReference>
<feature type="compositionally biased region" description="Acidic residues" evidence="8">
    <location>
        <begin position="895"/>
        <end position="914"/>
    </location>
</feature>
<dbReference type="CDD" id="cd01635">
    <property type="entry name" value="Glycosyltransferase_GTB-type"/>
    <property type="match status" value="1"/>
</dbReference>
<evidence type="ECO:0000256" key="8">
    <source>
        <dbReference type="SAM" id="MobiDB-lite"/>
    </source>
</evidence>
<dbReference type="EMBL" id="CAICTM010000053">
    <property type="protein sequence ID" value="CAB9499148.1"/>
    <property type="molecule type" value="Genomic_DNA"/>
</dbReference>
<evidence type="ECO:0000256" key="5">
    <source>
        <dbReference type="ARBA" id="ARBA00022640"/>
    </source>
</evidence>
<feature type="compositionally biased region" description="Polar residues" evidence="8">
    <location>
        <begin position="141"/>
        <end position="150"/>
    </location>
</feature>
<dbReference type="SUPFAM" id="SSF53756">
    <property type="entry name" value="UDP-Glycosyltransferase/glycogen phosphorylase"/>
    <property type="match status" value="1"/>
</dbReference>
<accession>A0A9N8H216</accession>
<dbReference type="GO" id="GO:0016020">
    <property type="term" value="C:membrane"/>
    <property type="evidence" value="ECO:0007669"/>
    <property type="project" value="UniProtKB-SubCell"/>
</dbReference>
<dbReference type="PANTHER" id="PTHR46132">
    <property type="entry name" value="DIGALACTOSYLDIACYLGLYCEROL SYNTHASE 2, CHLOROPLASTIC"/>
    <property type="match status" value="1"/>
</dbReference>
<dbReference type="Proteomes" id="UP001153069">
    <property type="component" value="Unassembled WGS sequence"/>
</dbReference>
<keyword evidence="9" id="KW-0732">Signal</keyword>
<evidence type="ECO:0000256" key="4">
    <source>
        <dbReference type="ARBA" id="ARBA00022528"/>
    </source>
</evidence>
<feature type="region of interest" description="Disordered" evidence="8">
    <location>
        <begin position="59"/>
        <end position="171"/>
    </location>
</feature>
<feature type="chain" id="PRO_5040237716" evidence="9">
    <location>
        <begin position="31"/>
        <end position="947"/>
    </location>
</feature>
<feature type="compositionally biased region" description="Basic and acidic residues" evidence="8">
    <location>
        <begin position="73"/>
        <end position="82"/>
    </location>
</feature>
<dbReference type="OrthoDB" id="44480at2759"/>
<comment type="similarity">
    <text evidence="3">Belongs to the glycosyltransferase group 1 family. Glycosyltransferase 4 subfamily.</text>
</comment>
<sequence>MARTIPRCNLGSWISLLILLVFVLTGQVESSSPQGIAATAASSNNGNRRFWRRIQSNTIQNVGDDEEEEGEEHEPLDRNQREQRRRRGILKTLFPPRKTKAASSEVKVPDGGFRKPTSGSTRRRPNPLRFMFGRFRRTKQKGSSLNGQQRLRNEYEAPTVAPAEEDEEDAEMFDEVVSSDSFSDDEDEEDELAREDYAGYDDWSEKMEEMARKQLNSLKEQRRKFLDHIALISSSFVKKESAASLLSDDTTNNNTIVHNDNEVTPQTDLSLPGRHFHIVTTAALPWMTGTAVNPLLRAAYLHRRTQRINNPPQHKQQQHVEIILGDSDEESVNYTTTSTNNNVTSRAIAQATIGGTSRNASPQQQWVTLVIPWLELEEDQVELYGQVFESPQAQEDYIRAWLADNAGMPDVADKETGLKLLFYPARYHSGLRSIFAMGDICKLIPPETADVCVLEEPEHCNWYRAPGDGWTQKFHYVVGIVHTNYKEYASAHYSGLWTAPAIAMVSSAMVRAYCHQVIKLSDVLQTFAPEKEATSNVHGVRSAFLEIGLARAATTTSTTDSDESCPANPQNSTTAVYFIGKLLWAKGLDLLLEMQDYYKHVTGSYFEIDIYGSGPEQKPIKRAYLGRRNHTSAQSGNSTHRRHRRQRARRSLLQKSSRDNNNLKRSYANATKIFTSKAAFREHIDKIKESIRKEDPWRNFKESFTFSELPQTFHEWRRQPIPATFPGRVDHASLGQNAQYKIFVNPSVSEVLCTTTAEALAMGKFAIVPVHPSNAFFLKFPNCLAYRNKLEFAANLQWALTHEPEPLTPELAHEFTWEAATDRFLDASAVTWKEAREREELGLSKRDERIAWFFNELGKGPKGDIIRLVLGGGPVSAQDKYTKSLLEKESKLVEGDEDVHDEAQGVEEEDDEDEGLTKKFSQSSFVKALQATVANGLPATVVGGGGI</sequence>
<protein>
    <submittedName>
        <fullName evidence="10">Digalactosyldiacylglycerol synthase 1, chloroplastic</fullName>
    </submittedName>
</protein>
<keyword evidence="7" id="KW-0472">Membrane</keyword>
<gene>
    <name evidence="10" type="ORF">SEMRO_54_G032070.1</name>
</gene>
<dbReference type="InterPro" id="IPR044525">
    <property type="entry name" value="DGDG1/2"/>
</dbReference>
<evidence type="ECO:0000256" key="3">
    <source>
        <dbReference type="ARBA" id="ARBA00009481"/>
    </source>
</evidence>
<reference evidence="10" key="1">
    <citation type="submission" date="2020-06" db="EMBL/GenBank/DDBJ databases">
        <authorList>
            <consortium name="Plant Systems Biology data submission"/>
        </authorList>
    </citation>
    <scope>NUCLEOTIDE SEQUENCE</scope>
    <source>
        <strain evidence="10">D6</strain>
    </source>
</reference>
<evidence type="ECO:0000256" key="1">
    <source>
        <dbReference type="ARBA" id="ARBA00004229"/>
    </source>
</evidence>
<feature type="region of interest" description="Disordered" evidence="8">
    <location>
        <begin position="892"/>
        <end position="917"/>
    </location>
</feature>
<keyword evidence="6" id="KW-0808">Transferase</keyword>
<organism evidence="10 11">
    <name type="scientific">Seminavis robusta</name>
    <dbReference type="NCBI Taxonomy" id="568900"/>
    <lineage>
        <taxon>Eukaryota</taxon>
        <taxon>Sar</taxon>
        <taxon>Stramenopiles</taxon>
        <taxon>Ochrophyta</taxon>
        <taxon>Bacillariophyta</taxon>
        <taxon>Bacillariophyceae</taxon>
        <taxon>Bacillariophycidae</taxon>
        <taxon>Naviculales</taxon>
        <taxon>Naviculaceae</taxon>
        <taxon>Seminavis</taxon>
    </lineage>
</organism>
<evidence type="ECO:0000313" key="10">
    <source>
        <dbReference type="EMBL" id="CAB9499148.1"/>
    </source>
</evidence>
<dbReference type="GO" id="GO:0009507">
    <property type="term" value="C:chloroplast"/>
    <property type="evidence" value="ECO:0007669"/>
    <property type="project" value="UniProtKB-SubCell"/>
</dbReference>
<name>A0A9N8H216_9STRA</name>
<dbReference type="Gene3D" id="3.40.50.2000">
    <property type="entry name" value="Glycogen Phosphorylase B"/>
    <property type="match status" value="1"/>
</dbReference>
<evidence type="ECO:0000256" key="9">
    <source>
        <dbReference type="SAM" id="SignalP"/>
    </source>
</evidence>
<evidence type="ECO:0000256" key="7">
    <source>
        <dbReference type="ARBA" id="ARBA00023136"/>
    </source>
</evidence>
<evidence type="ECO:0000256" key="2">
    <source>
        <dbReference type="ARBA" id="ARBA00004370"/>
    </source>
</evidence>
<proteinExistence type="inferred from homology"/>
<comment type="subcellular location">
    <subcellularLocation>
        <location evidence="2">Membrane</location>
    </subcellularLocation>
    <subcellularLocation>
        <location evidence="1">Plastid</location>
        <location evidence="1">Chloroplast</location>
    </subcellularLocation>
</comment>
<feature type="compositionally biased region" description="Basic residues" evidence="8">
    <location>
        <begin position="639"/>
        <end position="652"/>
    </location>
</feature>
<evidence type="ECO:0000256" key="6">
    <source>
        <dbReference type="ARBA" id="ARBA00022679"/>
    </source>
</evidence>
<feature type="compositionally biased region" description="Acidic residues" evidence="8">
    <location>
        <begin position="63"/>
        <end position="72"/>
    </location>
</feature>
<keyword evidence="4" id="KW-0150">Chloroplast</keyword>
<dbReference type="AlphaFoldDB" id="A0A9N8H216"/>
<feature type="region of interest" description="Disordered" evidence="8">
    <location>
        <begin position="627"/>
        <end position="661"/>
    </location>
</feature>
<keyword evidence="11" id="KW-1185">Reference proteome</keyword>
<feature type="signal peptide" evidence="9">
    <location>
        <begin position="1"/>
        <end position="30"/>
    </location>
</feature>
<comment type="caution">
    <text evidence="10">The sequence shown here is derived from an EMBL/GenBank/DDBJ whole genome shotgun (WGS) entry which is preliminary data.</text>
</comment>
<dbReference type="PANTHER" id="PTHR46132:SF1">
    <property type="entry name" value="DIGALACTOSYLDIACYLGLYCEROL SYNTHASE 2, CHLOROPLASTIC"/>
    <property type="match status" value="1"/>
</dbReference>